<dbReference type="EMBL" id="MEHA01000020">
    <property type="protein sequence ID" value="ODR47556.1"/>
    <property type="molecule type" value="Genomic_DNA"/>
</dbReference>
<accession>A0A1E3AE54</accession>
<sequence length="168" mass="18228">MKKQHSKVFYIVPVLAVILVISAVLLLFFPGSGSASASGILTLNTDEYVKAMGVEQFSDLFQDVGDNYNMAYVLQYAGESNLDFKTTSTYAVYVPGAGSASAVGLGTSGTVFSRHLKLDLDSTGQTGNDVYCITSHSEKEMDFRVYLDGKRIDTKIVDVDFNPIPSIE</sequence>
<evidence type="ECO:0000313" key="2">
    <source>
        <dbReference type="EMBL" id="ODR47556.1"/>
    </source>
</evidence>
<gene>
    <name evidence="2" type="ORF">BEI59_23100</name>
    <name evidence="1" type="ORF">BEI61_02892</name>
</gene>
<dbReference type="Proteomes" id="UP000094271">
    <property type="component" value="Unassembled WGS sequence"/>
</dbReference>
<reference evidence="1 3" key="1">
    <citation type="submission" date="2016-07" db="EMBL/GenBank/DDBJ databases">
        <title>Characterization of isolates of Eisenbergiella tayi derived from blood cultures, using whole genome sequencing.</title>
        <authorList>
            <person name="Burdz T."/>
            <person name="Wiebe D."/>
            <person name="Huynh C."/>
            <person name="Bernard K."/>
        </authorList>
    </citation>
    <scope>NUCLEOTIDE SEQUENCE [LARGE SCALE GENOMIC DNA]</scope>
    <source>
        <strain evidence="1 3">NML 110608</strain>
    </source>
</reference>
<dbReference type="EMBL" id="MCGH01000002">
    <property type="protein sequence ID" value="ODM07002.1"/>
    <property type="molecule type" value="Genomic_DNA"/>
</dbReference>
<evidence type="ECO:0000313" key="3">
    <source>
        <dbReference type="Proteomes" id="UP000094067"/>
    </source>
</evidence>
<protein>
    <submittedName>
        <fullName evidence="1">Uncharacterized protein</fullName>
    </submittedName>
</protein>
<evidence type="ECO:0000313" key="1">
    <source>
        <dbReference type="EMBL" id="ODM07002.1"/>
    </source>
</evidence>
<proteinExistence type="predicted"/>
<comment type="caution">
    <text evidence="1">The sequence shown here is derived from an EMBL/GenBank/DDBJ whole genome shotgun (WGS) entry which is preliminary data.</text>
</comment>
<organism evidence="1 3">
    <name type="scientific">Eisenbergiella tayi</name>
    <dbReference type="NCBI Taxonomy" id="1432052"/>
    <lineage>
        <taxon>Bacteria</taxon>
        <taxon>Bacillati</taxon>
        <taxon>Bacillota</taxon>
        <taxon>Clostridia</taxon>
        <taxon>Lachnospirales</taxon>
        <taxon>Lachnospiraceae</taxon>
        <taxon>Eisenbergiella</taxon>
    </lineage>
</organism>
<dbReference type="OrthoDB" id="9951618at2"/>
<dbReference type="AlphaFoldDB" id="A0A1E3AE54"/>
<dbReference type="RefSeq" id="WP_069152759.1">
    <property type="nucleotide sequence ID" value="NZ_CAJLDD010000002.1"/>
</dbReference>
<evidence type="ECO:0000313" key="4">
    <source>
        <dbReference type="Proteomes" id="UP000094271"/>
    </source>
</evidence>
<reference evidence="2 4" key="2">
    <citation type="submission" date="2016-08" db="EMBL/GenBank/DDBJ databases">
        <authorList>
            <person name="Seilhamer J.J."/>
        </authorList>
    </citation>
    <scope>NUCLEOTIDE SEQUENCE [LARGE SCALE GENOMIC DNA]</scope>
    <source>
        <strain evidence="2 4">NML150140-1</strain>
    </source>
</reference>
<name>A0A1E3AE54_9FIRM</name>
<dbReference type="Proteomes" id="UP000094067">
    <property type="component" value="Unassembled WGS sequence"/>
</dbReference>